<reference evidence="2" key="1">
    <citation type="submission" date="2023-10" db="EMBL/GenBank/DDBJ databases">
        <title>Chromosome-level genome of the transformable northern wattle, Acacia crassicarpa.</title>
        <authorList>
            <person name="Massaro I."/>
            <person name="Sinha N.R."/>
            <person name="Poethig S."/>
            <person name="Leichty A.R."/>
        </authorList>
    </citation>
    <scope>NUCLEOTIDE SEQUENCE</scope>
    <source>
        <strain evidence="2">Acra3RX</strain>
        <tissue evidence="2">Leaf</tissue>
    </source>
</reference>
<dbReference type="Proteomes" id="UP001293593">
    <property type="component" value="Unassembled WGS sequence"/>
</dbReference>
<proteinExistence type="predicted"/>
<dbReference type="EMBL" id="JAWXYG010000014">
    <property type="protein sequence ID" value="KAK4254204.1"/>
    <property type="molecule type" value="Genomic_DNA"/>
</dbReference>
<comment type="caution">
    <text evidence="2">The sequence shown here is derived from an EMBL/GenBank/DDBJ whole genome shotgun (WGS) entry which is preliminary data.</text>
</comment>
<gene>
    <name evidence="2" type="ORF">QN277_009616</name>
    <name evidence="3" type="ORF">QN277_018706</name>
</gene>
<dbReference type="AlphaFoldDB" id="A0AAE1IRJ4"/>
<evidence type="ECO:0000256" key="1">
    <source>
        <dbReference type="SAM" id="Coils"/>
    </source>
</evidence>
<accession>A0AAE1IRJ4</accession>
<keyword evidence="4" id="KW-1185">Reference proteome</keyword>
<keyword evidence="1" id="KW-0175">Coiled coil</keyword>
<dbReference type="EMBL" id="JAWXYG010000004">
    <property type="protein sequence ID" value="KAK4275666.1"/>
    <property type="molecule type" value="Genomic_DNA"/>
</dbReference>
<organism evidence="2 4">
    <name type="scientific">Acacia crassicarpa</name>
    <name type="common">northern wattle</name>
    <dbReference type="NCBI Taxonomy" id="499986"/>
    <lineage>
        <taxon>Eukaryota</taxon>
        <taxon>Viridiplantae</taxon>
        <taxon>Streptophyta</taxon>
        <taxon>Embryophyta</taxon>
        <taxon>Tracheophyta</taxon>
        <taxon>Spermatophyta</taxon>
        <taxon>Magnoliopsida</taxon>
        <taxon>eudicotyledons</taxon>
        <taxon>Gunneridae</taxon>
        <taxon>Pentapetalae</taxon>
        <taxon>rosids</taxon>
        <taxon>fabids</taxon>
        <taxon>Fabales</taxon>
        <taxon>Fabaceae</taxon>
        <taxon>Caesalpinioideae</taxon>
        <taxon>mimosoid clade</taxon>
        <taxon>Acacieae</taxon>
        <taxon>Acacia</taxon>
    </lineage>
</organism>
<protein>
    <submittedName>
        <fullName evidence="2">Uncharacterized protein</fullName>
    </submittedName>
</protein>
<evidence type="ECO:0000313" key="3">
    <source>
        <dbReference type="EMBL" id="KAK4275666.1"/>
    </source>
</evidence>
<evidence type="ECO:0000313" key="4">
    <source>
        <dbReference type="Proteomes" id="UP001293593"/>
    </source>
</evidence>
<name>A0AAE1IRJ4_9FABA</name>
<evidence type="ECO:0000313" key="2">
    <source>
        <dbReference type="EMBL" id="KAK4254204.1"/>
    </source>
</evidence>
<feature type="coiled-coil region" evidence="1">
    <location>
        <begin position="15"/>
        <end position="45"/>
    </location>
</feature>
<sequence length="77" mass="9161">MKRLSKHRPSNCILQQELERTRQQANEALKAMDGDRQQLRSANNNLQSCQWRHCCCRYGAYYLMCRLGRILGIQMWS</sequence>